<evidence type="ECO:0000313" key="22">
    <source>
        <dbReference type="Proteomes" id="UP000283992"/>
    </source>
</evidence>
<evidence type="ECO:0000313" key="3">
    <source>
        <dbReference type="EMBL" id="MDB8687681.1"/>
    </source>
</evidence>
<dbReference type="Proteomes" id="UP000285610">
    <property type="component" value="Unassembled WGS sequence"/>
</dbReference>
<evidence type="ECO:0000313" key="2">
    <source>
        <dbReference type="EMBL" id="MCB5619139.1"/>
    </source>
</evidence>
<evidence type="ECO:0000313" key="1">
    <source>
        <dbReference type="EMBL" id="MCB5495566.1"/>
    </source>
</evidence>
<dbReference type="EMBL" id="QRWQ01000006">
    <property type="protein sequence ID" value="RGT39203.1"/>
    <property type="molecule type" value="Genomic_DNA"/>
</dbReference>
<evidence type="ECO:0000313" key="8">
    <source>
        <dbReference type="EMBL" id="NSI64118.1"/>
    </source>
</evidence>
<dbReference type="Proteomes" id="UP001297422">
    <property type="component" value="Unassembled WGS sequence"/>
</dbReference>
<dbReference type="EMBL" id="JAQMLR010000002">
    <property type="protein sequence ID" value="MDB8737858.1"/>
    <property type="molecule type" value="Genomic_DNA"/>
</dbReference>
<reference evidence="9 18" key="1">
    <citation type="journal article" date="2017" name="Genome Med.">
        <title>A novel Ruminococcus gnavus clade enriched in inflammatory bowel disease patients.</title>
        <authorList>
            <person name="Hall A.B."/>
            <person name="Yassour M."/>
            <person name="Sauk J."/>
            <person name="Garner A."/>
            <person name="Jiang X."/>
            <person name="Arthur T."/>
            <person name="Lagoudas G.K."/>
            <person name="Vatanen T."/>
            <person name="Fornelos N."/>
            <person name="Wilson R."/>
            <person name="Bertha M."/>
            <person name="Cohen M."/>
            <person name="Garber J."/>
            <person name="Khalili H."/>
            <person name="Gevers D."/>
            <person name="Ananthakrishnan A.N."/>
            <person name="Kugathasan S."/>
            <person name="Lander E.S."/>
            <person name="Blainey P."/>
            <person name="Vlamakis H."/>
            <person name="Xavier R.J."/>
            <person name="Huttenhower C."/>
        </authorList>
    </citation>
    <scope>NUCLEOTIDE SEQUENCE [LARGE SCALE GENOMIC DNA]</scope>
    <source>
        <strain evidence="9 18">RJX1125</strain>
    </source>
</reference>
<dbReference type="Proteomes" id="UP001149331">
    <property type="component" value="Unassembled WGS sequence"/>
</dbReference>
<evidence type="ECO:0000313" key="4">
    <source>
        <dbReference type="EMBL" id="MDB8737858.1"/>
    </source>
</evidence>
<dbReference type="Proteomes" id="UP001296580">
    <property type="component" value="Unassembled WGS sequence"/>
</dbReference>
<dbReference type="Proteomes" id="UP001296581">
    <property type="component" value="Unassembled WGS sequence"/>
</dbReference>
<dbReference type="EMBL" id="JAPZEG010000013">
    <property type="protein sequence ID" value="MDE1204168.1"/>
    <property type="molecule type" value="Genomic_DNA"/>
</dbReference>
<sequence length="59" mass="7113">MNNTVVLKDRAYVEKKQSKKTWMDRVKKYFQENRETIIAGLLSMNGDVNAYRMLEWKDK</sequence>
<dbReference type="GeneID" id="57434589"/>
<dbReference type="EMBL" id="JAAIRV010000018">
    <property type="protein sequence ID" value="NSI58736.1"/>
    <property type="molecule type" value="Genomic_DNA"/>
</dbReference>
<evidence type="ECO:0000313" key="7">
    <source>
        <dbReference type="EMBL" id="NSI58736.1"/>
    </source>
</evidence>
<accession>A0A2N5NM33</accession>
<reference evidence="19 20" key="2">
    <citation type="submission" date="2018-08" db="EMBL/GenBank/DDBJ databases">
        <title>A genome reference for cultivated species of the human gut microbiota.</title>
        <authorList>
            <person name="Zou Y."/>
            <person name="Xue W."/>
            <person name="Luo G."/>
        </authorList>
    </citation>
    <scope>NUCLEOTIDE SEQUENCE [LARGE SCALE GENOMIC DNA]</scope>
    <source>
        <strain evidence="12 20">AF19-16AC</strain>
        <strain evidence="11 26">AF27-4BH</strain>
        <strain evidence="17 24">AF33-12</strain>
        <strain evidence="16 22">AM12-54</strain>
        <strain evidence="15 21">AM21-18</strain>
        <strain evidence="14 25">AM22-7AC</strain>
        <strain evidence="13 23">AM32-6</strain>
        <strain evidence="10 19">TF01-20-2</strain>
    </source>
</reference>
<dbReference type="Proteomes" id="UP001297370">
    <property type="component" value="Unassembled WGS sequence"/>
</dbReference>
<dbReference type="EMBL" id="QSIR01000063">
    <property type="protein sequence ID" value="RHC99114.1"/>
    <property type="molecule type" value="Genomic_DNA"/>
</dbReference>
<evidence type="ECO:0000313" key="17">
    <source>
        <dbReference type="EMBL" id="RHM71866.1"/>
    </source>
</evidence>
<name>A0A2N5NM33_MEDGN</name>
<dbReference type="Proteomes" id="UP000284472">
    <property type="component" value="Unassembled WGS sequence"/>
</dbReference>
<reference evidence="5" key="6">
    <citation type="submission" date="2022-12" db="EMBL/GenBank/DDBJ databases">
        <title>Genome of R. gnavus strain RSHDN_120.</title>
        <authorList>
            <person name="Abdugheni R."/>
        </authorList>
    </citation>
    <scope>NUCLEOTIDE SEQUENCE</scope>
    <source>
        <strain evidence="5">RSHDN_120</strain>
    </source>
</reference>
<evidence type="ECO:0000313" key="13">
    <source>
        <dbReference type="EMBL" id="RHC99114.1"/>
    </source>
</evidence>
<dbReference type="EMBL" id="JAJBNC010000047">
    <property type="protein sequence ID" value="MCB5495566.1"/>
    <property type="molecule type" value="Genomic_DNA"/>
</dbReference>
<dbReference type="EMBL" id="QRIA01000043">
    <property type="protein sequence ID" value="RHG13850.1"/>
    <property type="molecule type" value="Genomic_DNA"/>
</dbReference>
<dbReference type="EMBL" id="QRLN01000009">
    <property type="protein sequence ID" value="RHJ12478.1"/>
    <property type="molecule type" value="Genomic_DNA"/>
</dbReference>
<reference evidence="6" key="4">
    <citation type="submission" date="2020-02" db="EMBL/GenBank/DDBJ databases">
        <authorList>
            <person name="Littmann E."/>
            <person name="Sorbara M."/>
        </authorList>
    </citation>
    <scope>NUCLEOTIDE SEQUENCE</scope>
    <source>
        <strain evidence="8">MSK.11.9</strain>
        <strain evidence="7">MSK.15.32</strain>
        <strain evidence="6">MSK.22.53</strain>
    </source>
</reference>
<evidence type="ECO:0000313" key="14">
    <source>
        <dbReference type="EMBL" id="RHG13850.1"/>
    </source>
</evidence>
<dbReference type="Proteomes" id="UP000283834">
    <property type="component" value="Unassembled WGS sequence"/>
</dbReference>
<evidence type="ECO:0000313" key="12">
    <source>
        <dbReference type="EMBL" id="RGT39203.1"/>
    </source>
</evidence>
<evidence type="ECO:0000313" key="16">
    <source>
        <dbReference type="EMBL" id="RHJ12478.1"/>
    </source>
</evidence>
<dbReference type="EMBL" id="JAJBOM010000009">
    <property type="protein sequence ID" value="MCB5619139.1"/>
    <property type="molecule type" value="Genomic_DNA"/>
</dbReference>
<dbReference type="EMBL" id="QSSX01000053">
    <property type="protein sequence ID" value="RGM18999.1"/>
    <property type="molecule type" value="Genomic_DNA"/>
</dbReference>
<dbReference type="EMBL" id="JAQMLA010000045">
    <property type="protein sequence ID" value="MDB8687681.1"/>
    <property type="molecule type" value="Genomic_DNA"/>
</dbReference>
<evidence type="ECO:0000313" key="18">
    <source>
        <dbReference type="Proteomes" id="UP000235093"/>
    </source>
</evidence>
<evidence type="ECO:0000313" key="9">
    <source>
        <dbReference type="EMBL" id="PLT76410.1"/>
    </source>
</evidence>
<dbReference type="EMBL" id="QRQE01000042">
    <property type="protein sequence ID" value="RHM71866.1"/>
    <property type="molecule type" value="Genomic_DNA"/>
</dbReference>
<dbReference type="Proteomes" id="UP000285697">
    <property type="component" value="Unassembled WGS sequence"/>
</dbReference>
<evidence type="ECO:0000313" key="19">
    <source>
        <dbReference type="Proteomes" id="UP000260808"/>
    </source>
</evidence>
<evidence type="ECO:0000313" key="20">
    <source>
        <dbReference type="Proteomes" id="UP000283834"/>
    </source>
</evidence>
<comment type="caution">
    <text evidence="10">The sequence shown here is derived from an EMBL/GenBank/DDBJ whole genome shotgun (WGS) entry which is preliminary data.</text>
</comment>
<proteinExistence type="predicted"/>
<gene>
    <name evidence="9" type="ORF">CDL23_05185</name>
    <name evidence="16" type="ORF">DW142_08405</name>
    <name evidence="15" type="ORF">DW243_12740</name>
    <name evidence="14" type="ORF">DW270_16175</name>
    <name evidence="13" type="ORF">DW812_18325</name>
    <name evidence="12" type="ORF">DWX36_08155</name>
    <name evidence="11" type="ORF">DWY88_03580</name>
    <name evidence="17" type="ORF">DWZ50_14790</name>
    <name evidence="10" type="ORF">DXC31_15075</name>
    <name evidence="6" type="ORF">G4958_05075</name>
    <name evidence="8" type="ORF">G4981_02265</name>
    <name evidence="7" type="ORF">G4993_10030</name>
    <name evidence="2" type="ORF">LIQ08_08185</name>
    <name evidence="1" type="ORF">LIQ10_17835</name>
    <name evidence="5" type="ORF">O4N78_11450</name>
    <name evidence="4" type="ORF">PNU63_03515</name>
    <name evidence="3" type="ORF">PNW85_13570</name>
</gene>
<organism evidence="10 19">
    <name type="scientific">Mediterraneibacter gnavus</name>
    <name type="common">Ruminococcus gnavus</name>
    <dbReference type="NCBI Taxonomy" id="33038"/>
    <lineage>
        <taxon>Bacteria</taxon>
        <taxon>Bacillati</taxon>
        <taxon>Bacillota</taxon>
        <taxon>Clostridia</taxon>
        <taxon>Lachnospirales</taxon>
        <taxon>Lachnospiraceae</taxon>
        <taxon>Mediterraneibacter</taxon>
    </lineage>
</organism>
<evidence type="ECO:0000313" key="21">
    <source>
        <dbReference type="Proteomes" id="UP000283981"/>
    </source>
</evidence>
<reference evidence="6" key="3">
    <citation type="journal article" date="2020" name="Cell Host Microbe">
        <title>Functional and Genomic Variation between Human-Derived Isolates of Lachnospiraceae Reveals Inter- and Intra-Species Diversity.</title>
        <authorList>
            <person name="Sorbara M.T."/>
            <person name="Littmann E.R."/>
            <person name="Fontana E."/>
            <person name="Moody T.U."/>
            <person name="Kohout C.E."/>
            <person name="Gjonbalaj M."/>
            <person name="Eaton V."/>
            <person name="Seok R."/>
            <person name="Leiner I.M."/>
            <person name="Pamer E.G."/>
        </authorList>
    </citation>
    <scope>NUCLEOTIDE SEQUENCE</scope>
    <source>
        <strain evidence="8">MSK.11.9</strain>
        <strain evidence="7">MSK.15.32</strain>
        <strain evidence="6">MSK.22.53</strain>
    </source>
</reference>
<evidence type="ECO:0000313" key="11">
    <source>
        <dbReference type="EMBL" id="RGQ70372.1"/>
    </source>
</evidence>
<evidence type="ECO:0000313" key="25">
    <source>
        <dbReference type="Proteomes" id="UP000285697"/>
    </source>
</evidence>
<dbReference type="Proteomes" id="UP000260808">
    <property type="component" value="Unassembled WGS sequence"/>
</dbReference>
<dbReference type="RefSeq" id="WP_004843233.1">
    <property type="nucleotide sequence ID" value="NZ_AP031446.1"/>
</dbReference>
<dbReference type="EMBL" id="JAAIRY010000002">
    <property type="protein sequence ID" value="NSI64118.1"/>
    <property type="molecule type" value="Genomic_DNA"/>
</dbReference>
<dbReference type="Proteomes" id="UP001211731">
    <property type="component" value="Unassembled WGS sequence"/>
</dbReference>
<dbReference type="Proteomes" id="UP000283981">
    <property type="component" value="Unassembled WGS sequence"/>
</dbReference>
<dbReference type="EMBL" id="QRTJ01000004">
    <property type="protein sequence ID" value="RGQ70372.1"/>
    <property type="molecule type" value="Genomic_DNA"/>
</dbReference>
<dbReference type="Proteomes" id="UP000235093">
    <property type="component" value="Unassembled WGS sequence"/>
</dbReference>
<reference evidence="1" key="5">
    <citation type="submission" date="2021-10" db="EMBL/GenBank/DDBJ databases">
        <title>Collection of gut derived symbiotic bacterial strains cultured from healthy donors.</title>
        <authorList>
            <person name="Lin H."/>
            <person name="Littmann E."/>
            <person name="Claire K."/>
            <person name="Pamer E."/>
        </authorList>
    </citation>
    <scope>NUCLEOTIDE SEQUENCE</scope>
    <source>
        <strain evidence="2">MSK.23.18</strain>
        <strain evidence="1">MSK.23.4</strain>
    </source>
</reference>
<protein>
    <submittedName>
        <fullName evidence="10">Uncharacterized protein</fullName>
    </submittedName>
</protein>
<evidence type="ECO:0000313" key="24">
    <source>
        <dbReference type="Proteomes" id="UP000285610"/>
    </source>
</evidence>
<evidence type="ECO:0000313" key="26">
    <source>
        <dbReference type="Proteomes" id="UP000286137"/>
    </source>
</evidence>
<dbReference type="Proteomes" id="UP000286137">
    <property type="component" value="Unassembled WGS sequence"/>
</dbReference>
<dbReference type="EMBL" id="JAAIRM010000006">
    <property type="protein sequence ID" value="NSI18732.1"/>
    <property type="molecule type" value="Genomic_DNA"/>
</dbReference>
<dbReference type="EMBL" id="QRIS01000023">
    <property type="protein sequence ID" value="RHG82232.1"/>
    <property type="molecule type" value="Genomic_DNA"/>
</dbReference>
<dbReference type="Proteomes" id="UP001212160">
    <property type="component" value="Unassembled WGS sequence"/>
</dbReference>
<evidence type="ECO:0000313" key="10">
    <source>
        <dbReference type="EMBL" id="RGM18999.1"/>
    </source>
</evidence>
<dbReference type="Proteomes" id="UP001296643">
    <property type="component" value="Unassembled WGS sequence"/>
</dbReference>
<evidence type="ECO:0000313" key="15">
    <source>
        <dbReference type="EMBL" id="RHG82232.1"/>
    </source>
</evidence>
<evidence type="ECO:0000313" key="23">
    <source>
        <dbReference type="Proteomes" id="UP000284472"/>
    </source>
</evidence>
<evidence type="ECO:0000313" key="5">
    <source>
        <dbReference type="EMBL" id="MDE1204168.1"/>
    </source>
</evidence>
<evidence type="ECO:0000313" key="6">
    <source>
        <dbReference type="EMBL" id="NSI18732.1"/>
    </source>
</evidence>
<dbReference type="EMBL" id="NIHT01000006">
    <property type="protein sequence ID" value="PLT76410.1"/>
    <property type="molecule type" value="Genomic_DNA"/>
</dbReference>
<reference evidence="3" key="7">
    <citation type="submission" date="2023-01" db="EMBL/GenBank/DDBJ databases">
        <title>Human gut microbiome strain richness.</title>
        <authorList>
            <person name="Chen-Liaw A."/>
        </authorList>
    </citation>
    <scope>NUCLEOTIDE SEQUENCE</scope>
    <source>
        <strain evidence="4">1001217st1_A9_1001217B_191108</strain>
        <strain evidence="3">RTP21484st1_H11_RTP21484_190118</strain>
    </source>
</reference>
<dbReference type="AlphaFoldDB" id="A0A2N5NM33"/>
<dbReference type="Proteomes" id="UP000283992">
    <property type="component" value="Unassembled WGS sequence"/>
</dbReference>